<evidence type="ECO:0000256" key="5">
    <source>
        <dbReference type="ARBA" id="ARBA00022692"/>
    </source>
</evidence>
<organism evidence="10 11">
    <name type="scientific">Sinobacterium caligoides</name>
    <dbReference type="NCBI Taxonomy" id="933926"/>
    <lineage>
        <taxon>Bacteria</taxon>
        <taxon>Pseudomonadati</taxon>
        <taxon>Pseudomonadota</taxon>
        <taxon>Gammaproteobacteria</taxon>
        <taxon>Cellvibrionales</taxon>
        <taxon>Spongiibacteraceae</taxon>
        <taxon>Sinobacterium</taxon>
    </lineage>
</organism>
<dbReference type="GO" id="GO:0005886">
    <property type="term" value="C:plasma membrane"/>
    <property type="evidence" value="ECO:0007669"/>
    <property type="project" value="UniProtKB-SubCell"/>
</dbReference>
<evidence type="ECO:0000256" key="7">
    <source>
        <dbReference type="ARBA" id="ARBA00023136"/>
    </source>
</evidence>
<evidence type="ECO:0000313" key="11">
    <source>
        <dbReference type="Proteomes" id="UP000275394"/>
    </source>
</evidence>
<accession>A0A3N2E032</accession>
<feature type="transmembrane region" description="Helical" evidence="8">
    <location>
        <begin position="127"/>
        <end position="144"/>
    </location>
</feature>
<comment type="subcellular location">
    <subcellularLocation>
        <location evidence="1">Cell membrane</location>
        <topology evidence="1">Multi-pass membrane protein</topology>
    </subcellularLocation>
</comment>
<feature type="transmembrane region" description="Helical" evidence="8">
    <location>
        <begin position="178"/>
        <end position="197"/>
    </location>
</feature>
<evidence type="ECO:0000256" key="6">
    <source>
        <dbReference type="ARBA" id="ARBA00022989"/>
    </source>
</evidence>
<reference evidence="10 11" key="1">
    <citation type="submission" date="2018-11" db="EMBL/GenBank/DDBJ databases">
        <title>Genomic Encyclopedia of Type Strains, Phase IV (KMG-IV): sequencing the most valuable type-strain genomes for metagenomic binning, comparative biology and taxonomic classification.</title>
        <authorList>
            <person name="Goeker M."/>
        </authorList>
    </citation>
    <scope>NUCLEOTIDE SEQUENCE [LARGE SCALE GENOMIC DNA]</scope>
    <source>
        <strain evidence="10 11">DSM 100316</strain>
    </source>
</reference>
<feature type="transmembrane region" description="Helical" evidence="8">
    <location>
        <begin position="246"/>
        <end position="264"/>
    </location>
</feature>
<dbReference type="Pfam" id="PF00892">
    <property type="entry name" value="EamA"/>
    <property type="match status" value="2"/>
</dbReference>
<comment type="caution">
    <text evidence="10">The sequence shown here is derived from an EMBL/GenBank/DDBJ whole genome shotgun (WGS) entry which is preliminary data.</text>
</comment>
<keyword evidence="6 8" id="KW-1133">Transmembrane helix</keyword>
<sequence length="298" mass="33193">MQTSRTGNFLAALSFLVWGLLPLYYHQLPQADVNELLALRIIFSIPCMLLFMGLLRRPLPPIATILADKRSLIICCLASLLMCVSWYSFIWATTHGEVLAASLGFFINPLISIALGVLFLKEQLSSLQRLAVALAIAGIGYQVYHYGQFPWLSLCMGSFFALYSLCKKHIRYDALTSVTIEAAVLLPFALIFMVWQYVSQQSVALSSGLSTFLFYVGAAPATLVPLIIFALAISRTSLSMVGLMQYIEPSLQFILAVYVFGELFDSVKMISFSLIWIGLLLCSLEAIARPLRRRLRPI</sequence>
<dbReference type="InterPro" id="IPR004626">
    <property type="entry name" value="RarD"/>
</dbReference>
<dbReference type="NCBIfam" id="TIGR00688">
    <property type="entry name" value="rarD"/>
    <property type="match status" value="1"/>
</dbReference>
<feature type="transmembrane region" description="Helical" evidence="8">
    <location>
        <begin position="98"/>
        <end position="120"/>
    </location>
</feature>
<keyword evidence="5 8" id="KW-0812">Transmembrane</keyword>
<protein>
    <submittedName>
        <fullName evidence="10">RarD protein</fullName>
    </submittedName>
</protein>
<dbReference type="PANTHER" id="PTHR22911:SF137">
    <property type="entry name" value="SOLUTE CARRIER FAMILY 35 MEMBER G2-RELATED"/>
    <property type="match status" value="1"/>
</dbReference>
<dbReference type="Proteomes" id="UP000275394">
    <property type="component" value="Unassembled WGS sequence"/>
</dbReference>
<feature type="domain" description="EamA" evidence="9">
    <location>
        <begin position="153"/>
        <end position="283"/>
    </location>
</feature>
<keyword evidence="3" id="KW-0813">Transport</keyword>
<dbReference type="OrthoDB" id="369870at2"/>
<name>A0A3N2E032_9GAMM</name>
<dbReference type="PANTHER" id="PTHR22911">
    <property type="entry name" value="ACYL-MALONYL CONDENSING ENZYME-RELATED"/>
    <property type="match status" value="1"/>
</dbReference>
<evidence type="ECO:0000256" key="4">
    <source>
        <dbReference type="ARBA" id="ARBA00022475"/>
    </source>
</evidence>
<dbReference type="SUPFAM" id="SSF103481">
    <property type="entry name" value="Multidrug resistance efflux transporter EmrE"/>
    <property type="match status" value="2"/>
</dbReference>
<dbReference type="InterPro" id="IPR037185">
    <property type="entry name" value="EmrE-like"/>
</dbReference>
<feature type="transmembrane region" description="Helical" evidence="8">
    <location>
        <begin position="150"/>
        <end position="166"/>
    </location>
</feature>
<evidence type="ECO:0000259" key="9">
    <source>
        <dbReference type="Pfam" id="PF00892"/>
    </source>
</evidence>
<keyword evidence="11" id="KW-1185">Reference proteome</keyword>
<keyword evidence="7 8" id="KW-0472">Membrane</keyword>
<keyword evidence="4" id="KW-1003">Cell membrane</keyword>
<feature type="transmembrane region" description="Helical" evidence="8">
    <location>
        <begin position="37"/>
        <end position="59"/>
    </location>
</feature>
<proteinExistence type="inferred from homology"/>
<gene>
    <name evidence="10" type="ORF">EDC56_0991</name>
</gene>
<evidence type="ECO:0000256" key="1">
    <source>
        <dbReference type="ARBA" id="ARBA00004651"/>
    </source>
</evidence>
<evidence type="ECO:0000313" key="10">
    <source>
        <dbReference type="EMBL" id="ROS05461.1"/>
    </source>
</evidence>
<feature type="transmembrane region" description="Helical" evidence="8">
    <location>
        <begin position="212"/>
        <end position="234"/>
    </location>
</feature>
<comment type="similarity">
    <text evidence="2">Belongs to the EamA transporter family.</text>
</comment>
<feature type="domain" description="EamA" evidence="9">
    <location>
        <begin position="6"/>
        <end position="139"/>
    </location>
</feature>
<evidence type="ECO:0000256" key="8">
    <source>
        <dbReference type="SAM" id="Phobius"/>
    </source>
</evidence>
<dbReference type="RefSeq" id="WP_123711366.1">
    <property type="nucleotide sequence ID" value="NZ_RKHR01000003.1"/>
</dbReference>
<feature type="transmembrane region" description="Helical" evidence="8">
    <location>
        <begin position="270"/>
        <end position="288"/>
    </location>
</feature>
<evidence type="ECO:0000256" key="2">
    <source>
        <dbReference type="ARBA" id="ARBA00007362"/>
    </source>
</evidence>
<dbReference type="EMBL" id="RKHR01000003">
    <property type="protein sequence ID" value="ROS05461.1"/>
    <property type="molecule type" value="Genomic_DNA"/>
</dbReference>
<dbReference type="AlphaFoldDB" id="A0A3N2E032"/>
<evidence type="ECO:0000256" key="3">
    <source>
        <dbReference type="ARBA" id="ARBA00022448"/>
    </source>
</evidence>
<feature type="transmembrane region" description="Helical" evidence="8">
    <location>
        <begin position="71"/>
        <end position="92"/>
    </location>
</feature>
<feature type="transmembrane region" description="Helical" evidence="8">
    <location>
        <begin position="7"/>
        <end position="25"/>
    </location>
</feature>
<dbReference type="InterPro" id="IPR000620">
    <property type="entry name" value="EamA_dom"/>
</dbReference>